<dbReference type="PANTHER" id="PTHR30026:SF20">
    <property type="entry name" value="OUTER MEMBRANE PROTEIN TOLC"/>
    <property type="match status" value="1"/>
</dbReference>
<evidence type="ECO:0000256" key="8">
    <source>
        <dbReference type="SAM" id="SignalP"/>
    </source>
</evidence>
<evidence type="ECO:0000256" key="2">
    <source>
        <dbReference type="ARBA" id="ARBA00007613"/>
    </source>
</evidence>
<dbReference type="GO" id="GO:0015288">
    <property type="term" value="F:porin activity"/>
    <property type="evidence" value="ECO:0007669"/>
    <property type="project" value="TreeGrafter"/>
</dbReference>
<dbReference type="Proteomes" id="UP000184139">
    <property type="component" value="Unassembled WGS sequence"/>
</dbReference>
<keyword evidence="5" id="KW-0812">Transmembrane</keyword>
<sequence length="500" mass="56484">MTDWCLFLRPLAAACSLIMLAGCTTSTMPISMDERQKALPEQRLALVQHQEPLSGPVSLEEALARALKYNLDSRVKLMEEALAMRQFDLSRVDLLPRLTMAAGYTSRNNDLASSSEDYATGEQSLVPSISSERQRSVVDLGLSWNVLDLGVSYYQSRQNADRLLVAQERRRKTVHQVMQQVRQAYWQMVGAQMMEKPLQGIISDARKALADSRKVQAERLVSPMETLGYQRQLLEIIRQLESVNDELSQARPRLASLMNMEPGVSFEVVVPENRQIHRLTMSLEQVEEAALLNRPELMEARYNERIGVLETRKAMARLMPGIEFSVGTHYDSNDFLVNKSWRDAGLRVSWNLLNVLNAPAIMGAAKAQEELAHHQHMALSMAVLTQSHVAYRDYRGRLGQHELAQELNQIEQQILEQTRNATRTDMQSRLQEVRAAASALVAELRDHHSYASLQVAYGQLLATIGWDPLPAEVERRDLAGLRESLHETDARWVRQLGGGP</sequence>
<gene>
    <name evidence="9" type="ORF">SAMN02745124_03946</name>
</gene>
<organism evidence="9 10">
    <name type="scientific">Desulfofustis glycolicus DSM 9705</name>
    <dbReference type="NCBI Taxonomy" id="1121409"/>
    <lineage>
        <taxon>Bacteria</taxon>
        <taxon>Pseudomonadati</taxon>
        <taxon>Thermodesulfobacteriota</taxon>
        <taxon>Desulfobulbia</taxon>
        <taxon>Desulfobulbales</taxon>
        <taxon>Desulfocapsaceae</taxon>
        <taxon>Desulfofustis</taxon>
    </lineage>
</organism>
<reference evidence="9 10" key="1">
    <citation type="submission" date="2016-11" db="EMBL/GenBank/DDBJ databases">
        <authorList>
            <person name="Jaros S."/>
            <person name="Januszkiewicz K."/>
            <person name="Wedrychowicz H."/>
        </authorList>
    </citation>
    <scope>NUCLEOTIDE SEQUENCE [LARGE SCALE GENOMIC DNA]</scope>
    <source>
        <strain evidence="9 10">DSM 9705</strain>
    </source>
</reference>
<comment type="subcellular location">
    <subcellularLocation>
        <location evidence="1">Cell outer membrane</location>
    </subcellularLocation>
</comment>
<evidence type="ECO:0000256" key="1">
    <source>
        <dbReference type="ARBA" id="ARBA00004442"/>
    </source>
</evidence>
<evidence type="ECO:0000313" key="9">
    <source>
        <dbReference type="EMBL" id="SHI10479.1"/>
    </source>
</evidence>
<dbReference type="Gene3D" id="1.20.1600.10">
    <property type="entry name" value="Outer membrane efflux proteins (OEP)"/>
    <property type="match status" value="1"/>
</dbReference>
<keyword evidence="10" id="KW-1185">Reference proteome</keyword>
<name>A0A1M5YF01_9BACT</name>
<dbReference type="EMBL" id="FQXS01000035">
    <property type="protein sequence ID" value="SHI10479.1"/>
    <property type="molecule type" value="Genomic_DNA"/>
</dbReference>
<evidence type="ECO:0000313" key="10">
    <source>
        <dbReference type="Proteomes" id="UP000184139"/>
    </source>
</evidence>
<dbReference type="SUPFAM" id="SSF56954">
    <property type="entry name" value="Outer membrane efflux proteins (OEP)"/>
    <property type="match status" value="1"/>
</dbReference>
<dbReference type="PANTHER" id="PTHR30026">
    <property type="entry name" value="OUTER MEMBRANE PROTEIN TOLC"/>
    <property type="match status" value="1"/>
</dbReference>
<evidence type="ECO:0000256" key="4">
    <source>
        <dbReference type="ARBA" id="ARBA00022452"/>
    </source>
</evidence>
<feature type="chain" id="PRO_5012725701" evidence="8">
    <location>
        <begin position="22"/>
        <end position="500"/>
    </location>
</feature>
<dbReference type="OrthoDB" id="9764652at2"/>
<dbReference type="GO" id="GO:0009279">
    <property type="term" value="C:cell outer membrane"/>
    <property type="evidence" value="ECO:0007669"/>
    <property type="project" value="UniProtKB-SubCell"/>
</dbReference>
<accession>A0A1M5YF01</accession>
<dbReference type="GO" id="GO:0015562">
    <property type="term" value="F:efflux transmembrane transporter activity"/>
    <property type="evidence" value="ECO:0007669"/>
    <property type="project" value="InterPro"/>
</dbReference>
<protein>
    <submittedName>
        <fullName evidence="9">Outer membrane protein TolC</fullName>
    </submittedName>
</protein>
<dbReference type="GO" id="GO:1990281">
    <property type="term" value="C:efflux pump complex"/>
    <property type="evidence" value="ECO:0007669"/>
    <property type="project" value="TreeGrafter"/>
</dbReference>
<evidence type="ECO:0000256" key="3">
    <source>
        <dbReference type="ARBA" id="ARBA00022448"/>
    </source>
</evidence>
<keyword evidence="6" id="KW-0472">Membrane</keyword>
<dbReference type="AlphaFoldDB" id="A0A1M5YF01"/>
<dbReference type="InterPro" id="IPR003423">
    <property type="entry name" value="OMP_efflux"/>
</dbReference>
<comment type="similarity">
    <text evidence="2">Belongs to the outer membrane factor (OMF) (TC 1.B.17) family.</text>
</comment>
<feature type="signal peptide" evidence="8">
    <location>
        <begin position="1"/>
        <end position="21"/>
    </location>
</feature>
<keyword evidence="8" id="KW-0732">Signal</keyword>
<dbReference type="STRING" id="1121409.SAMN02745124_03946"/>
<keyword evidence="4" id="KW-1134">Transmembrane beta strand</keyword>
<dbReference type="Pfam" id="PF02321">
    <property type="entry name" value="OEP"/>
    <property type="match status" value="1"/>
</dbReference>
<proteinExistence type="inferred from homology"/>
<keyword evidence="3" id="KW-0813">Transport</keyword>
<evidence type="ECO:0000256" key="7">
    <source>
        <dbReference type="ARBA" id="ARBA00023237"/>
    </source>
</evidence>
<dbReference type="InterPro" id="IPR051906">
    <property type="entry name" value="TolC-like"/>
</dbReference>
<evidence type="ECO:0000256" key="5">
    <source>
        <dbReference type="ARBA" id="ARBA00022692"/>
    </source>
</evidence>
<evidence type="ECO:0000256" key="6">
    <source>
        <dbReference type="ARBA" id="ARBA00023136"/>
    </source>
</evidence>
<keyword evidence="7" id="KW-0998">Cell outer membrane</keyword>